<dbReference type="InterPro" id="IPR007267">
    <property type="entry name" value="GtrA_DPMS_TM"/>
</dbReference>
<feature type="transmembrane region" description="Helical" evidence="6">
    <location>
        <begin position="30"/>
        <end position="47"/>
    </location>
</feature>
<evidence type="ECO:0000256" key="4">
    <source>
        <dbReference type="ARBA" id="ARBA00022989"/>
    </source>
</evidence>
<dbReference type="InterPro" id="IPR051401">
    <property type="entry name" value="GtrA_CellWall_Glycosyl"/>
</dbReference>
<evidence type="ECO:0000256" key="5">
    <source>
        <dbReference type="ARBA" id="ARBA00023136"/>
    </source>
</evidence>
<evidence type="ECO:0000256" key="1">
    <source>
        <dbReference type="ARBA" id="ARBA00004141"/>
    </source>
</evidence>
<evidence type="ECO:0000256" key="3">
    <source>
        <dbReference type="ARBA" id="ARBA00022692"/>
    </source>
</evidence>
<evidence type="ECO:0000256" key="6">
    <source>
        <dbReference type="SAM" id="Phobius"/>
    </source>
</evidence>
<sequence>MVGGSTALLELLLFLGLRRGIGVDVAPANIIAMGVATGVNFLMNRNWSFRSSTRISRSFVLYISLILFNMIFTTWMITLLVSWGLIDFWAKFVMMAAATIWNFILYRKVIFT</sequence>
<dbReference type="PANTHER" id="PTHR38459">
    <property type="entry name" value="PROPHAGE BACTOPRENOL-LINKED GLUCOSE TRANSLOCASE HOMOLOG"/>
    <property type="match status" value="1"/>
</dbReference>
<evidence type="ECO:0000259" key="7">
    <source>
        <dbReference type="Pfam" id="PF04138"/>
    </source>
</evidence>
<keyword evidence="5 6" id="KW-0472">Membrane</keyword>
<name>A0A7C6Z318_9FIRM</name>
<evidence type="ECO:0000313" key="9">
    <source>
        <dbReference type="Proteomes" id="UP000553059"/>
    </source>
</evidence>
<feature type="domain" description="GtrA/DPMS transmembrane" evidence="7">
    <location>
        <begin position="1"/>
        <end position="111"/>
    </location>
</feature>
<protein>
    <submittedName>
        <fullName evidence="8">GtrA family protein</fullName>
    </submittedName>
</protein>
<keyword evidence="3 6" id="KW-0812">Transmembrane</keyword>
<feature type="transmembrane region" description="Helical" evidence="6">
    <location>
        <begin position="59"/>
        <end position="82"/>
    </location>
</feature>
<accession>A0A7C6Z318</accession>
<dbReference type="EMBL" id="DUTF01000098">
    <property type="protein sequence ID" value="HHY25983.1"/>
    <property type="molecule type" value="Genomic_DNA"/>
</dbReference>
<evidence type="ECO:0000256" key="2">
    <source>
        <dbReference type="ARBA" id="ARBA00009399"/>
    </source>
</evidence>
<keyword evidence="4 6" id="KW-1133">Transmembrane helix</keyword>
<comment type="similarity">
    <text evidence="2">Belongs to the GtrA family.</text>
</comment>
<feature type="transmembrane region" description="Helical" evidence="6">
    <location>
        <begin position="88"/>
        <end position="106"/>
    </location>
</feature>
<dbReference type="GO" id="GO:0005886">
    <property type="term" value="C:plasma membrane"/>
    <property type="evidence" value="ECO:0007669"/>
    <property type="project" value="TreeGrafter"/>
</dbReference>
<comment type="caution">
    <text evidence="8">The sequence shown here is derived from an EMBL/GenBank/DDBJ whole genome shotgun (WGS) entry which is preliminary data.</text>
</comment>
<dbReference type="PANTHER" id="PTHR38459:SF1">
    <property type="entry name" value="PROPHAGE BACTOPRENOL-LINKED GLUCOSE TRANSLOCASE HOMOLOG"/>
    <property type="match status" value="1"/>
</dbReference>
<comment type="subcellular location">
    <subcellularLocation>
        <location evidence="1">Membrane</location>
        <topology evidence="1">Multi-pass membrane protein</topology>
    </subcellularLocation>
</comment>
<reference evidence="8 9" key="1">
    <citation type="journal article" date="2020" name="Biotechnol. Biofuels">
        <title>New insights from the biogas microbiome by comprehensive genome-resolved metagenomics of nearly 1600 species originating from multiple anaerobic digesters.</title>
        <authorList>
            <person name="Campanaro S."/>
            <person name="Treu L."/>
            <person name="Rodriguez-R L.M."/>
            <person name="Kovalovszki A."/>
            <person name="Ziels R.M."/>
            <person name="Maus I."/>
            <person name="Zhu X."/>
            <person name="Kougias P.G."/>
            <person name="Basile A."/>
            <person name="Luo G."/>
            <person name="Schluter A."/>
            <person name="Konstantinidis K.T."/>
            <person name="Angelidaki I."/>
        </authorList>
    </citation>
    <scope>NUCLEOTIDE SEQUENCE [LARGE SCALE GENOMIC DNA]</scope>
    <source>
        <strain evidence="8">AS05jafATM_4</strain>
    </source>
</reference>
<gene>
    <name evidence="8" type="ORF">GX523_04380</name>
</gene>
<evidence type="ECO:0000313" key="8">
    <source>
        <dbReference type="EMBL" id="HHY25983.1"/>
    </source>
</evidence>
<dbReference type="GO" id="GO:0000271">
    <property type="term" value="P:polysaccharide biosynthetic process"/>
    <property type="evidence" value="ECO:0007669"/>
    <property type="project" value="InterPro"/>
</dbReference>
<dbReference type="AlphaFoldDB" id="A0A7C6Z318"/>
<organism evidence="8 9">
    <name type="scientific">Desulfitobacterium dehalogenans</name>
    <dbReference type="NCBI Taxonomy" id="36854"/>
    <lineage>
        <taxon>Bacteria</taxon>
        <taxon>Bacillati</taxon>
        <taxon>Bacillota</taxon>
        <taxon>Clostridia</taxon>
        <taxon>Eubacteriales</taxon>
        <taxon>Desulfitobacteriaceae</taxon>
        <taxon>Desulfitobacterium</taxon>
    </lineage>
</organism>
<proteinExistence type="inferred from homology"/>
<dbReference type="Proteomes" id="UP000553059">
    <property type="component" value="Unassembled WGS sequence"/>
</dbReference>
<dbReference type="Pfam" id="PF04138">
    <property type="entry name" value="GtrA_DPMS_TM"/>
    <property type="match status" value="1"/>
</dbReference>